<gene>
    <name evidence="2" type="ORF">B0H17DRAFT_1178100</name>
</gene>
<name>A0AAD7DNJ7_MYCRO</name>
<proteinExistence type="predicted"/>
<reference evidence="2" key="1">
    <citation type="submission" date="2023-03" db="EMBL/GenBank/DDBJ databases">
        <title>Massive genome expansion in bonnet fungi (Mycena s.s.) driven by repeated elements and novel gene families across ecological guilds.</title>
        <authorList>
            <consortium name="Lawrence Berkeley National Laboratory"/>
            <person name="Harder C.B."/>
            <person name="Miyauchi S."/>
            <person name="Viragh M."/>
            <person name="Kuo A."/>
            <person name="Thoen E."/>
            <person name="Andreopoulos B."/>
            <person name="Lu D."/>
            <person name="Skrede I."/>
            <person name="Drula E."/>
            <person name="Henrissat B."/>
            <person name="Morin E."/>
            <person name="Kohler A."/>
            <person name="Barry K."/>
            <person name="LaButti K."/>
            <person name="Morin E."/>
            <person name="Salamov A."/>
            <person name="Lipzen A."/>
            <person name="Mereny Z."/>
            <person name="Hegedus B."/>
            <person name="Baldrian P."/>
            <person name="Stursova M."/>
            <person name="Weitz H."/>
            <person name="Taylor A."/>
            <person name="Grigoriev I.V."/>
            <person name="Nagy L.G."/>
            <person name="Martin F."/>
            <person name="Kauserud H."/>
        </authorList>
    </citation>
    <scope>NUCLEOTIDE SEQUENCE</scope>
    <source>
        <strain evidence="2">CBHHK067</strain>
    </source>
</reference>
<dbReference type="EMBL" id="JARKIE010000036">
    <property type="protein sequence ID" value="KAJ7696038.1"/>
    <property type="molecule type" value="Genomic_DNA"/>
</dbReference>
<comment type="caution">
    <text evidence="2">The sequence shown here is derived from an EMBL/GenBank/DDBJ whole genome shotgun (WGS) entry which is preliminary data.</text>
</comment>
<protein>
    <submittedName>
        <fullName evidence="2">Uncharacterized protein</fullName>
    </submittedName>
</protein>
<organism evidence="2 3">
    <name type="scientific">Mycena rosella</name>
    <name type="common">Pink bonnet</name>
    <name type="synonym">Agaricus rosellus</name>
    <dbReference type="NCBI Taxonomy" id="1033263"/>
    <lineage>
        <taxon>Eukaryota</taxon>
        <taxon>Fungi</taxon>
        <taxon>Dikarya</taxon>
        <taxon>Basidiomycota</taxon>
        <taxon>Agaricomycotina</taxon>
        <taxon>Agaricomycetes</taxon>
        <taxon>Agaricomycetidae</taxon>
        <taxon>Agaricales</taxon>
        <taxon>Marasmiineae</taxon>
        <taxon>Mycenaceae</taxon>
        <taxon>Mycena</taxon>
    </lineage>
</organism>
<evidence type="ECO:0000313" key="2">
    <source>
        <dbReference type="EMBL" id="KAJ7696038.1"/>
    </source>
</evidence>
<dbReference type="Proteomes" id="UP001221757">
    <property type="component" value="Unassembled WGS sequence"/>
</dbReference>
<sequence length="196" mass="21615">MVDSETPNPHYENSLPLAPLLLDAKRKDPCTIYSLAGAQADVGRVATIAAEAAITIPDAAMSLLARIEQMEARMKKNRRAAVHAGRRDTRSLHVLSTADPEAQREVEGNVVLQYNDSDCPYHRIHDVFRERKKRDRGNALSKVLPLLVHKRKKRTVNITAQQAVSGGHAASDTSEANRSPPPPPLVIIRTPRVVNK</sequence>
<dbReference type="AlphaFoldDB" id="A0AAD7DNJ7"/>
<evidence type="ECO:0000313" key="3">
    <source>
        <dbReference type="Proteomes" id="UP001221757"/>
    </source>
</evidence>
<evidence type="ECO:0000256" key="1">
    <source>
        <dbReference type="SAM" id="MobiDB-lite"/>
    </source>
</evidence>
<feature type="region of interest" description="Disordered" evidence="1">
    <location>
        <begin position="161"/>
        <end position="186"/>
    </location>
</feature>
<accession>A0AAD7DNJ7</accession>
<keyword evidence="3" id="KW-1185">Reference proteome</keyword>